<protein>
    <submittedName>
        <fullName evidence="1">Uncharacterized protein</fullName>
    </submittedName>
</protein>
<proteinExistence type="predicted"/>
<dbReference type="Proteomes" id="UP000799764">
    <property type="component" value="Unassembled WGS sequence"/>
</dbReference>
<keyword evidence="2" id="KW-1185">Reference proteome</keyword>
<gene>
    <name evidence="1" type="ORF">P171DRAFT_105755</name>
</gene>
<organism evidence="1 2">
    <name type="scientific">Karstenula rhodostoma CBS 690.94</name>
    <dbReference type="NCBI Taxonomy" id="1392251"/>
    <lineage>
        <taxon>Eukaryota</taxon>
        <taxon>Fungi</taxon>
        <taxon>Dikarya</taxon>
        <taxon>Ascomycota</taxon>
        <taxon>Pezizomycotina</taxon>
        <taxon>Dothideomycetes</taxon>
        <taxon>Pleosporomycetidae</taxon>
        <taxon>Pleosporales</taxon>
        <taxon>Massarineae</taxon>
        <taxon>Didymosphaeriaceae</taxon>
        <taxon>Karstenula</taxon>
    </lineage>
</organism>
<name>A0A9P4PBA5_9PLEO</name>
<dbReference type="AlphaFoldDB" id="A0A9P4PBA5"/>
<reference evidence="1" key="1">
    <citation type="journal article" date="2020" name="Stud. Mycol.">
        <title>101 Dothideomycetes genomes: a test case for predicting lifestyles and emergence of pathogens.</title>
        <authorList>
            <person name="Haridas S."/>
            <person name="Albert R."/>
            <person name="Binder M."/>
            <person name="Bloem J."/>
            <person name="Labutti K."/>
            <person name="Salamov A."/>
            <person name="Andreopoulos B."/>
            <person name="Baker S."/>
            <person name="Barry K."/>
            <person name="Bills G."/>
            <person name="Bluhm B."/>
            <person name="Cannon C."/>
            <person name="Castanera R."/>
            <person name="Culley D."/>
            <person name="Daum C."/>
            <person name="Ezra D."/>
            <person name="Gonzalez J."/>
            <person name="Henrissat B."/>
            <person name="Kuo A."/>
            <person name="Liang C."/>
            <person name="Lipzen A."/>
            <person name="Lutzoni F."/>
            <person name="Magnuson J."/>
            <person name="Mondo S."/>
            <person name="Nolan M."/>
            <person name="Ohm R."/>
            <person name="Pangilinan J."/>
            <person name="Park H.-J."/>
            <person name="Ramirez L."/>
            <person name="Alfaro M."/>
            <person name="Sun H."/>
            <person name="Tritt A."/>
            <person name="Yoshinaga Y."/>
            <person name="Zwiers L.-H."/>
            <person name="Turgeon B."/>
            <person name="Goodwin S."/>
            <person name="Spatafora J."/>
            <person name="Crous P."/>
            <person name="Grigoriev I."/>
        </authorList>
    </citation>
    <scope>NUCLEOTIDE SEQUENCE</scope>
    <source>
        <strain evidence="1">CBS 690.94</strain>
    </source>
</reference>
<comment type="caution">
    <text evidence="1">The sequence shown here is derived from an EMBL/GenBank/DDBJ whole genome shotgun (WGS) entry which is preliminary data.</text>
</comment>
<evidence type="ECO:0000313" key="2">
    <source>
        <dbReference type="Proteomes" id="UP000799764"/>
    </source>
</evidence>
<evidence type="ECO:0000313" key="1">
    <source>
        <dbReference type="EMBL" id="KAF2440682.1"/>
    </source>
</evidence>
<accession>A0A9P4PBA5</accession>
<dbReference type="EMBL" id="MU001507">
    <property type="protein sequence ID" value="KAF2440682.1"/>
    <property type="molecule type" value="Genomic_DNA"/>
</dbReference>
<sequence>MRRGPSSRLPLHLVHYPLIVTLPLHIYDHPVPLHILMTAPSEDGFVWRLTGHAVMTRRRRSPSARPRGCLVLHLARLSVANAFGHALHPGTPAQQAATNQLFPKIWWAPTQLRLQAAPTFSPTCTTNMDTRNPTHCHRSAARSARSNVALVSPFLATRTFT</sequence>